<dbReference type="RefSeq" id="WP_112279570.1">
    <property type="nucleotide sequence ID" value="NZ_MASW01000001.1"/>
</dbReference>
<proteinExistence type="predicted"/>
<evidence type="ECO:0000313" key="3">
    <source>
        <dbReference type="Proteomes" id="UP000249915"/>
    </source>
</evidence>
<gene>
    <name evidence="2" type="ORF">BAY60_03950</name>
</gene>
<protein>
    <submittedName>
        <fullName evidence="2">Uncharacterized protein</fullName>
    </submittedName>
</protein>
<feature type="compositionally biased region" description="Low complexity" evidence="1">
    <location>
        <begin position="50"/>
        <end position="63"/>
    </location>
</feature>
<dbReference type="SUPFAM" id="SSF55797">
    <property type="entry name" value="PR-1-like"/>
    <property type="match status" value="1"/>
</dbReference>
<dbReference type="Pfam" id="PF00188">
    <property type="entry name" value="CAP"/>
    <property type="match status" value="1"/>
</dbReference>
<dbReference type="CDD" id="cd05379">
    <property type="entry name" value="CAP_bacterial"/>
    <property type="match status" value="1"/>
</dbReference>
<name>A0A2V4B8F7_9PSEU</name>
<evidence type="ECO:0000256" key="1">
    <source>
        <dbReference type="SAM" id="MobiDB-lite"/>
    </source>
</evidence>
<feature type="region of interest" description="Disordered" evidence="1">
    <location>
        <begin position="27"/>
        <end position="132"/>
    </location>
</feature>
<reference evidence="2 3" key="1">
    <citation type="submission" date="2016-07" db="EMBL/GenBank/DDBJ databases">
        <title>Draft genome sequence of Prauserella muralis DSM 45305, isolated from a mould-covered wall in an indoor environment.</title>
        <authorList>
            <person name="Ruckert C."/>
            <person name="Albersmeier A."/>
            <person name="Jiang C.-L."/>
            <person name="Jiang Y."/>
            <person name="Kalinowski J."/>
            <person name="Schneider O."/>
            <person name="Winkler A."/>
            <person name="Zotchev S.B."/>
        </authorList>
    </citation>
    <scope>NUCLEOTIDE SEQUENCE [LARGE SCALE GENOMIC DNA]</scope>
    <source>
        <strain evidence="2 3">DSM 45305</strain>
    </source>
</reference>
<dbReference type="OrthoDB" id="8611574at2"/>
<dbReference type="InterPro" id="IPR014044">
    <property type="entry name" value="CAP_dom"/>
</dbReference>
<dbReference type="Proteomes" id="UP000249915">
    <property type="component" value="Unassembled WGS sequence"/>
</dbReference>
<evidence type="ECO:0000313" key="2">
    <source>
        <dbReference type="EMBL" id="PXY31537.1"/>
    </source>
</evidence>
<organism evidence="2 3">
    <name type="scientific">Prauserella muralis</name>
    <dbReference type="NCBI Taxonomy" id="588067"/>
    <lineage>
        <taxon>Bacteria</taxon>
        <taxon>Bacillati</taxon>
        <taxon>Actinomycetota</taxon>
        <taxon>Actinomycetes</taxon>
        <taxon>Pseudonocardiales</taxon>
        <taxon>Pseudonocardiaceae</taxon>
        <taxon>Prauserella</taxon>
    </lineage>
</organism>
<feature type="compositionally biased region" description="Low complexity" evidence="1">
    <location>
        <begin position="70"/>
        <end position="104"/>
    </location>
</feature>
<dbReference type="PANTHER" id="PTHR31157:SF1">
    <property type="entry name" value="SCP DOMAIN-CONTAINING PROTEIN"/>
    <property type="match status" value="1"/>
</dbReference>
<sequence>MFSVLVGVAAAAGGHLLWLNPPGPDTTVALPDDADGTTYDTPLRRAEPGSASPSASTAASPTASSPPPERTTTGGAAPPEPAPTSSTESTETTTERTTTGTSSRHPGPTSERPGNTARSETSAPTSTSGGPLTTQVVTLVNAERADAGCAPVTVDSRLTTAAQAHSDDMARRGYLEHTTPEGVTFDQRIRRAGYPRPAAENIAMGLSSADAVMDAWMSSEGHRRNILNCDISAIGVGVNSSGWYWTQNFGY</sequence>
<keyword evidence="3" id="KW-1185">Reference proteome</keyword>
<accession>A0A2V4B8F7</accession>
<dbReference type="AlphaFoldDB" id="A0A2V4B8F7"/>
<feature type="compositionally biased region" description="Polar residues" evidence="1">
    <location>
        <begin position="112"/>
        <end position="132"/>
    </location>
</feature>
<dbReference type="PANTHER" id="PTHR31157">
    <property type="entry name" value="SCP DOMAIN-CONTAINING PROTEIN"/>
    <property type="match status" value="1"/>
</dbReference>
<dbReference type="Gene3D" id="3.40.33.10">
    <property type="entry name" value="CAP"/>
    <property type="match status" value="1"/>
</dbReference>
<dbReference type="EMBL" id="MASW01000001">
    <property type="protein sequence ID" value="PXY31537.1"/>
    <property type="molecule type" value="Genomic_DNA"/>
</dbReference>
<dbReference type="InterPro" id="IPR035940">
    <property type="entry name" value="CAP_sf"/>
</dbReference>
<comment type="caution">
    <text evidence="2">The sequence shown here is derived from an EMBL/GenBank/DDBJ whole genome shotgun (WGS) entry which is preliminary data.</text>
</comment>